<organism evidence="1 2">
    <name type="scientific">Dongia mobilis</name>
    <dbReference type="NCBI Taxonomy" id="578943"/>
    <lineage>
        <taxon>Bacteria</taxon>
        <taxon>Pseudomonadati</taxon>
        <taxon>Pseudomonadota</taxon>
        <taxon>Alphaproteobacteria</taxon>
        <taxon>Rhodospirillales</taxon>
        <taxon>Dongiaceae</taxon>
        <taxon>Dongia</taxon>
    </lineage>
</organism>
<accession>A0A4R6WPM8</accession>
<dbReference type="AlphaFoldDB" id="A0A4R6WPM8"/>
<dbReference type="RefSeq" id="WP_133614459.1">
    <property type="nucleotide sequence ID" value="NZ_SNYW01000011.1"/>
</dbReference>
<evidence type="ECO:0008006" key="3">
    <source>
        <dbReference type="Google" id="ProtNLM"/>
    </source>
</evidence>
<dbReference type="Proteomes" id="UP000295783">
    <property type="component" value="Unassembled WGS sequence"/>
</dbReference>
<comment type="caution">
    <text evidence="1">The sequence shown here is derived from an EMBL/GenBank/DDBJ whole genome shotgun (WGS) entry which is preliminary data.</text>
</comment>
<dbReference type="EMBL" id="SNYW01000011">
    <property type="protein sequence ID" value="TDQ80467.1"/>
    <property type="molecule type" value="Genomic_DNA"/>
</dbReference>
<evidence type="ECO:0000313" key="1">
    <source>
        <dbReference type="EMBL" id="TDQ80467.1"/>
    </source>
</evidence>
<keyword evidence="2" id="KW-1185">Reference proteome</keyword>
<gene>
    <name evidence="1" type="ORF">A8950_2997</name>
</gene>
<dbReference type="InterPro" id="IPR009078">
    <property type="entry name" value="Ferritin-like_SF"/>
</dbReference>
<dbReference type="SUPFAM" id="SSF47240">
    <property type="entry name" value="Ferritin-like"/>
    <property type="match status" value="1"/>
</dbReference>
<sequence>MLDMVRYDLGRQDSDAYDPTPYYNWSHPAKGDLAIGSDAHRDAFCRLLTDTYNPYKPAVIPWPKLSDEELARLAALPFWDTAVAIEGRASLRMQWQADRLADKQVAAALSLNAAEERRHKEVLHNMLSFYKIELGPEPVYLPPKEPEFGFLRTGYGECINSFFAFGLFDMARSSGFFPPALVETFEPVIQEEARHIMFFVNYVAWRRARLGLLPRLWFDLKCLVAIAEQFANRIGMAIETRRRRSKVKSNFLTAGASSVARGFSKKKFFQLCLSENDRRMAGYDSRLLRPMMMPRLVGQLLRFMK</sequence>
<name>A0A4R6WPM8_9PROT</name>
<evidence type="ECO:0000313" key="2">
    <source>
        <dbReference type="Proteomes" id="UP000295783"/>
    </source>
</evidence>
<proteinExistence type="predicted"/>
<reference evidence="1 2" key="1">
    <citation type="submission" date="2019-03" db="EMBL/GenBank/DDBJ databases">
        <title>Genomic Encyclopedia of Type Strains, Phase III (KMG-III): the genomes of soil and plant-associated and newly described type strains.</title>
        <authorList>
            <person name="Whitman W."/>
        </authorList>
    </citation>
    <scope>NUCLEOTIDE SEQUENCE [LARGE SCALE GENOMIC DNA]</scope>
    <source>
        <strain evidence="1 2">CGMCC 1.7660</strain>
    </source>
</reference>
<dbReference type="OrthoDB" id="529857at2"/>
<protein>
    <recommendedName>
        <fullName evidence="3">Para-aminobenzoate N-oxygenase AurF</fullName>
    </recommendedName>
</protein>